<evidence type="ECO:0000313" key="2">
    <source>
        <dbReference type="EMBL" id="ARN22907.1"/>
    </source>
</evidence>
<keyword evidence="3" id="KW-1185">Reference proteome</keyword>
<dbReference type="Pfam" id="PF10460">
    <property type="entry name" value="Peptidase_M30"/>
    <property type="match status" value="1"/>
</dbReference>
<dbReference type="STRING" id="946333.A4W93_25010"/>
<dbReference type="EMBL" id="CP015118">
    <property type="protein sequence ID" value="ARN22907.1"/>
    <property type="molecule type" value="Genomic_DNA"/>
</dbReference>
<dbReference type="OrthoDB" id="8949730at2"/>
<dbReference type="InterPro" id="IPR019501">
    <property type="entry name" value="Peptidase_M30_hyicolysin"/>
</dbReference>
<feature type="region of interest" description="Disordered" evidence="1">
    <location>
        <begin position="124"/>
        <end position="152"/>
    </location>
</feature>
<sequence length="498" mass="53208">MPFLIVSFVPPRLLFRSLLFSCVVLLGCGGGGDGGAPEPERRTSAVSPACEGCGAVSPDTYSGSGLGVWSHRNDGVVDTDVPVYITGVGGRDVSLVFTRDTTTTSVASTGAVAATPAPAVRSLAEGPAPAIGTPRTWRHNDNSDRSTRLAGSRLARDGTRVDLWVEEGQAGDGKVSAAIVESLLSAYADTLHDALIELGGPLWGPHVYDGGMLPDEPRPVDIVLLDFKASGNQPRAYFWARNNYLKAFAPDSNEALAVFLDAGSTYASARGLAWARSNLAHEMLHLQNFYRRQVSSAFRDTYPVWLEEMTAMVFEDIVTARLGGTYSSLRDGRLPSYLAGNANCAWMNFTAVEGGCDPYAATGLFGAYLLRQFGVAWFSDVLHRGGNDGITVVEGAMRAVAPSSDFATAYRRFAASVSSLVQSASAPPGYGFPARQDARWGLVTIEPRDMARYRMVPASLPATIAEWGSTVLKRQPDRGVYSDLVRVPPGLTLTVVVQ</sequence>
<accession>A0A1W6LFB9</accession>
<evidence type="ECO:0000313" key="3">
    <source>
        <dbReference type="Proteomes" id="UP000193427"/>
    </source>
</evidence>
<organism evidence="2 3">
    <name type="scientific">Piscinibacter gummiphilus</name>
    <dbReference type="NCBI Taxonomy" id="946333"/>
    <lineage>
        <taxon>Bacteria</taxon>
        <taxon>Pseudomonadati</taxon>
        <taxon>Pseudomonadota</taxon>
        <taxon>Betaproteobacteria</taxon>
        <taxon>Burkholderiales</taxon>
        <taxon>Sphaerotilaceae</taxon>
        <taxon>Piscinibacter</taxon>
    </lineage>
</organism>
<dbReference type="RefSeq" id="WP_085753216.1">
    <property type="nucleotide sequence ID" value="NZ_BSPR01000015.1"/>
</dbReference>
<dbReference type="KEGG" id="rgu:A4W93_25010"/>
<feature type="compositionally biased region" description="Basic and acidic residues" evidence="1">
    <location>
        <begin position="138"/>
        <end position="147"/>
    </location>
</feature>
<proteinExistence type="predicted"/>
<dbReference type="Proteomes" id="UP000193427">
    <property type="component" value="Chromosome"/>
</dbReference>
<dbReference type="AlphaFoldDB" id="A0A1W6LFB9"/>
<protein>
    <submittedName>
        <fullName evidence="2">Uncharacterized protein</fullName>
    </submittedName>
</protein>
<gene>
    <name evidence="2" type="ORF">A4W93_25010</name>
</gene>
<reference evidence="2 3" key="1">
    <citation type="submission" date="2016-04" db="EMBL/GenBank/DDBJ databases">
        <title>Complete genome sequence of natural rubber-degrading, novel Gram-negative bacterium, Rhizobacter gummiphilus strain NS21.</title>
        <authorList>
            <person name="Tabata M."/>
            <person name="Kasai D."/>
            <person name="Fukuda M."/>
        </authorList>
    </citation>
    <scope>NUCLEOTIDE SEQUENCE [LARGE SCALE GENOMIC DNA]</scope>
    <source>
        <strain evidence="2 3">NS21</strain>
    </source>
</reference>
<name>A0A1W6LFB9_9BURK</name>
<evidence type="ECO:0000256" key="1">
    <source>
        <dbReference type="SAM" id="MobiDB-lite"/>
    </source>
</evidence>